<evidence type="ECO:0000313" key="1">
    <source>
        <dbReference type="EMBL" id="XCF16840.1"/>
    </source>
</evidence>
<dbReference type="RefSeq" id="WP_353634586.1">
    <property type="nucleotide sequence ID" value="NZ_CP159204.1"/>
</dbReference>
<protein>
    <submittedName>
        <fullName evidence="1">Uncharacterized protein</fullName>
    </submittedName>
</protein>
<proteinExistence type="predicted"/>
<dbReference type="AlphaFoldDB" id="A0AAU8CF07"/>
<sequence length="47" mass="4933">MSARANAADEWRAASLTSVGELETATTSLAIARARRNHALAEGANYS</sequence>
<dbReference type="KEGG" id="hanx:ABSL23_02200"/>
<accession>A0AAU8CF07</accession>
<organism evidence="1">
    <name type="scientific">Halobacterium sp. NMX12-1</name>
    <dbReference type="NCBI Taxonomy" id="3166650"/>
    <lineage>
        <taxon>Archaea</taxon>
        <taxon>Methanobacteriati</taxon>
        <taxon>Methanobacteriota</taxon>
        <taxon>Stenosarchaea group</taxon>
        <taxon>Halobacteria</taxon>
        <taxon>Halobacteriales</taxon>
        <taxon>Halobacteriaceae</taxon>
        <taxon>Halobacterium</taxon>
    </lineage>
</organism>
<name>A0AAU8CF07_9EURY</name>
<reference evidence="1" key="1">
    <citation type="submission" date="2024-06" db="EMBL/GenBank/DDBJ databases">
        <title>Genome Sequence of an extremely halophilic archaeon isolated from Permian era halite, Salado Formation, Carlsbad, New Mexico: Halobacterium sp. strain NMX12-1.</title>
        <authorList>
            <person name="Sotoa L."/>
            <person name="DasSarma P."/>
            <person name="Anton B.P."/>
            <person name="Vincze T."/>
            <person name="Verma I."/>
            <person name="Eralp B."/>
            <person name="Powers D.W."/>
            <person name="Dozier B.L."/>
            <person name="Roberts R.J."/>
            <person name="DasSarma S."/>
        </authorList>
    </citation>
    <scope>NUCLEOTIDE SEQUENCE</scope>
    <source>
        <strain evidence="1">NMX12-1</strain>
    </source>
</reference>
<dbReference type="EMBL" id="CP159204">
    <property type="protein sequence ID" value="XCF16840.1"/>
    <property type="molecule type" value="Genomic_DNA"/>
</dbReference>
<gene>
    <name evidence="1" type="ORF">ABSL23_02200</name>
</gene>
<dbReference type="GeneID" id="91107924"/>